<dbReference type="SMART" id="SM00369">
    <property type="entry name" value="LRR_TYP"/>
    <property type="match status" value="4"/>
</dbReference>
<evidence type="ECO:0000313" key="4">
    <source>
        <dbReference type="EMBL" id="KAH0781840.1"/>
    </source>
</evidence>
<dbReference type="InterPro" id="IPR032675">
    <property type="entry name" value="LRR_dom_sf"/>
</dbReference>
<dbReference type="Proteomes" id="UP000826656">
    <property type="component" value="Unassembled WGS sequence"/>
</dbReference>
<dbReference type="InterPro" id="IPR001611">
    <property type="entry name" value="Leu-rich_rpt"/>
</dbReference>
<dbReference type="Pfam" id="PF23247">
    <property type="entry name" value="LRR_RPS2"/>
    <property type="match status" value="1"/>
</dbReference>
<gene>
    <name evidence="4" type="ORF">KY290_001438</name>
</gene>
<protein>
    <recommendedName>
        <fullName evidence="3">Disease resistance protein At4g27190-like leucine-rich repeats domain-containing protein</fullName>
    </recommendedName>
</protein>
<reference evidence="4 5" key="1">
    <citation type="journal article" date="2021" name="bioRxiv">
        <title>Chromosome-scale and haplotype-resolved genome assembly of a tetraploid potato cultivar.</title>
        <authorList>
            <person name="Sun H."/>
            <person name="Jiao W.-B."/>
            <person name="Krause K."/>
            <person name="Campoy J.A."/>
            <person name="Goel M."/>
            <person name="Folz-Donahue K."/>
            <person name="Kukat C."/>
            <person name="Huettel B."/>
            <person name="Schneeberger K."/>
        </authorList>
    </citation>
    <scope>NUCLEOTIDE SEQUENCE [LARGE SCALE GENOMIC DNA]</scope>
    <source>
        <strain evidence="4">SolTubOtavaFocal</strain>
        <tissue evidence="4">Leaves</tissue>
    </source>
</reference>
<dbReference type="Gene3D" id="3.80.10.10">
    <property type="entry name" value="Ribonuclease Inhibitor"/>
    <property type="match status" value="3"/>
</dbReference>
<keyword evidence="1" id="KW-0433">Leucine-rich repeat</keyword>
<dbReference type="InterPro" id="IPR057135">
    <property type="entry name" value="At4g27190-like_LRR"/>
</dbReference>
<evidence type="ECO:0000313" key="5">
    <source>
        <dbReference type="Proteomes" id="UP000826656"/>
    </source>
</evidence>
<dbReference type="InterPro" id="IPR050216">
    <property type="entry name" value="LRR_domain-containing"/>
</dbReference>
<evidence type="ECO:0000256" key="2">
    <source>
        <dbReference type="ARBA" id="ARBA00022737"/>
    </source>
</evidence>
<sequence length="287" mass="31787">METPDFTGMPNLEYLNLSGCASLKEVHHSLGCSRKLISLKLYRCINLERFPCLNVESLEKLCLNRCSSLEKFPEILGRLMPKLDISVGGSEIRSDWPTVLDLSYLDKLVAFPSSIGMLKSLVKLYLSGCSKFESLSEGIGDLENLEELDASYTQISQPPSSIIRLNKLKSLNGGLPEDIGCLSSLKELHLQGNNFEHLPLSIDQLGSLRYLDLSKCRRLKKFLGVNVAEGLRSLENLNLSSCNLKDGGLPEDIGYLSSLKELHLQGNNFEHLPLSIAQLGALQTLHL</sequence>
<accession>A0ABQ7WMB7</accession>
<keyword evidence="5" id="KW-1185">Reference proteome</keyword>
<feature type="domain" description="Disease resistance protein At4g27190-like leucine-rich repeats" evidence="3">
    <location>
        <begin position="117"/>
        <end position="243"/>
    </location>
</feature>
<dbReference type="SUPFAM" id="SSF52058">
    <property type="entry name" value="L domain-like"/>
    <property type="match status" value="1"/>
</dbReference>
<dbReference type="InterPro" id="IPR003591">
    <property type="entry name" value="Leu-rich_rpt_typical-subtyp"/>
</dbReference>
<evidence type="ECO:0000259" key="3">
    <source>
        <dbReference type="Pfam" id="PF23247"/>
    </source>
</evidence>
<organism evidence="4 5">
    <name type="scientific">Solanum tuberosum</name>
    <name type="common">Potato</name>
    <dbReference type="NCBI Taxonomy" id="4113"/>
    <lineage>
        <taxon>Eukaryota</taxon>
        <taxon>Viridiplantae</taxon>
        <taxon>Streptophyta</taxon>
        <taxon>Embryophyta</taxon>
        <taxon>Tracheophyta</taxon>
        <taxon>Spermatophyta</taxon>
        <taxon>Magnoliopsida</taxon>
        <taxon>eudicotyledons</taxon>
        <taxon>Gunneridae</taxon>
        <taxon>Pentapetalae</taxon>
        <taxon>asterids</taxon>
        <taxon>lamiids</taxon>
        <taxon>Solanales</taxon>
        <taxon>Solanaceae</taxon>
        <taxon>Solanoideae</taxon>
        <taxon>Solaneae</taxon>
        <taxon>Solanum</taxon>
    </lineage>
</organism>
<dbReference type="EMBL" id="JAIVGD010000001">
    <property type="protein sequence ID" value="KAH0781840.1"/>
    <property type="molecule type" value="Genomic_DNA"/>
</dbReference>
<dbReference type="Pfam" id="PF00560">
    <property type="entry name" value="LRR_1"/>
    <property type="match status" value="1"/>
</dbReference>
<dbReference type="SUPFAM" id="SSF52047">
    <property type="entry name" value="RNI-like"/>
    <property type="match status" value="1"/>
</dbReference>
<dbReference type="PANTHER" id="PTHR48051:SF1">
    <property type="entry name" value="RAS SUPPRESSOR PROTEIN 1"/>
    <property type="match status" value="1"/>
</dbReference>
<keyword evidence="2" id="KW-0677">Repeat</keyword>
<proteinExistence type="predicted"/>
<evidence type="ECO:0000256" key="1">
    <source>
        <dbReference type="ARBA" id="ARBA00022614"/>
    </source>
</evidence>
<name>A0ABQ7WMB7_SOLTU</name>
<dbReference type="PANTHER" id="PTHR48051">
    <property type="match status" value="1"/>
</dbReference>
<comment type="caution">
    <text evidence="4">The sequence shown here is derived from an EMBL/GenBank/DDBJ whole genome shotgun (WGS) entry which is preliminary data.</text>
</comment>